<evidence type="ECO:0000256" key="1">
    <source>
        <dbReference type="ARBA" id="ARBA00022574"/>
    </source>
</evidence>
<dbReference type="SUPFAM" id="SSF50978">
    <property type="entry name" value="WD40 repeat-like"/>
    <property type="match status" value="1"/>
</dbReference>
<evidence type="ECO:0000256" key="4">
    <source>
        <dbReference type="SAM" id="MobiDB-lite"/>
    </source>
</evidence>
<dbReference type="InterPro" id="IPR015943">
    <property type="entry name" value="WD40/YVTN_repeat-like_dom_sf"/>
</dbReference>
<dbReference type="PANTHER" id="PTHR15574:SF40">
    <property type="entry name" value="WD AND TETRATRICOPEPTIDE REPEATS PROTEIN 1"/>
    <property type="match status" value="1"/>
</dbReference>
<organism evidence="5 6">
    <name type="scientific">Dinoponera quadriceps</name>
    <name type="common">South American ant</name>
    <dbReference type="NCBI Taxonomy" id="609295"/>
    <lineage>
        <taxon>Eukaryota</taxon>
        <taxon>Metazoa</taxon>
        <taxon>Ecdysozoa</taxon>
        <taxon>Arthropoda</taxon>
        <taxon>Hexapoda</taxon>
        <taxon>Insecta</taxon>
        <taxon>Pterygota</taxon>
        <taxon>Neoptera</taxon>
        <taxon>Endopterygota</taxon>
        <taxon>Hymenoptera</taxon>
        <taxon>Apocrita</taxon>
        <taxon>Aculeata</taxon>
        <taxon>Formicoidea</taxon>
        <taxon>Formicidae</taxon>
        <taxon>Ponerinae</taxon>
        <taxon>Ponerini</taxon>
        <taxon>Dinoponera</taxon>
    </lineage>
</organism>
<gene>
    <name evidence="6 7" type="primary">LOC106752228</name>
</gene>
<keyword evidence="5" id="KW-1185">Reference proteome</keyword>
<evidence type="ECO:0000313" key="6">
    <source>
        <dbReference type="RefSeq" id="XP_014489266.1"/>
    </source>
</evidence>
<feature type="repeat" description="WD" evidence="3">
    <location>
        <begin position="94"/>
        <end position="129"/>
    </location>
</feature>
<dbReference type="CTD" id="37073"/>
<dbReference type="InterPro" id="IPR045151">
    <property type="entry name" value="DCAF8"/>
</dbReference>
<dbReference type="GO" id="GO:0045717">
    <property type="term" value="P:negative regulation of fatty acid biosynthetic process"/>
    <property type="evidence" value="ECO:0007669"/>
    <property type="project" value="TreeGrafter"/>
</dbReference>
<evidence type="ECO:0000313" key="7">
    <source>
        <dbReference type="RefSeq" id="XP_014489267.1"/>
    </source>
</evidence>
<dbReference type="Pfam" id="PF00400">
    <property type="entry name" value="WD40"/>
    <property type="match status" value="4"/>
</dbReference>
<reference evidence="6 7" key="1">
    <citation type="submission" date="2025-04" db="UniProtKB">
        <authorList>
            <consortium name="RefSeq"/>
        </authorList>
    </citation>
    <scope>IDENTIFICATION</scope>
</reference>
<dbReference type="Gene3D" id="1.25.40.10">
    <property type="entry name" value="Tetratricopeptide repeat domain"/>
    <property type="match status" value="1"/>
</dbReference>
<evidence type="ECO:0000256" key="2">
    <source>
        <dbReference type="ARBA" id="ARBA00022737"/>
    </source>
</evidence>
<dbReference type="RefSeq" id="XP_014489267.1">
    <property type="nucleotide sequence ID" value="XM_014633781.1"/>
</dbReference>
<sequence length="679" mass="77302">MDMFPNVQKKDYRVLDLVRQREIQDIVSYTIRQKLQVTDNLISRLGLEKELNGHTGCVNCLEWNETGQILASTSDDKDIILWDPFRYEKKLVIHTGHHGNIFSVKFMPKANDRVLVSGAGDCRIRVFDLTFSLTEPIFTCKCHKARVKRIATAPSIPFLFWSAGEDGLFLQYDMRTPHVCRSEEHNVLVNLVYHVGSQVEGKCISVNSKKPELIAVGANDSYIRMYDRRMIKLSQVPPPATSHLLNMEWANLNNYRAGKGDPDDNIPLGSAQYFIAGHLRSRDSNIRSITTTYLTFSDDGNELLVNMGGEQIYLFDINDPRRSKEYFGMISSPKKYTESVERGVELGRSHMEQIDVENMEDFTDKNMKVLPPHVEELKRQANEGFEQQKYSLAINLYNKAICHCPTASVLFANRAAAYMKRAWDGDVYAALRDCKITLLLDPEHVKAHFRLARCLHDLNRSAEADKVLRSFQQKFPEYASNSACKALKMDIKEAIDSGKEILRGSAIPYPISEYEQEWRRNTIDYKMRFCGHCNTTTDIKEANFFGNNGQYIVAGSDDGSFFIWDRSTTNIVRVLRGDDRIVNCLQPHPSTCLLATSGIDPVIRLWSPLPEDGSVNDREILNLDDAASANQVRMNSDPFEIMLMNMGYRLPAQQAEFSDEDGEDPRDIPITQALNCRPS</sequence>
<accession>A0A6P3YDT9</accession>
<dbReference type="OrthoDB" id="4869960at2759"/>
<dbReference type="GO" id="GO:0080008">
    <property type="term" value="C:Cul4-RING E3 ubiquitin ligase complex"/>
    <property type="evidence" value="ECO:0007669"/>
    <property type="project" value="TreeGrafter"/>
</dbReference>
<dbReference type="InterPro" id="IPR036322">
    <property type="entry name" value="WD40_repeat_dom_sf"/>
</dbReference>
<evidence type="ECO:0000313" key="5">
    <source>
        <dbReference type="Proteomes" id="UP000515204"/>
    </source>
</evidence>
<dbReference type="AlphaFoldDB" id="A0A6P3YDT9"/>
<dbReference type="GeneID" id="106752228"/>
<name>A0A6P3YDT9_DINQU</name>
<dbReference type="SMART" id="SM00320">
    <property type="entry name" value="WD40"/>
    <property type="match status" value="6"/>
</dbReference>
<keyword evidence="2" id="KW-0677">Repeat</keyword>
<dbReference type="Proteomes" id="UP000515204">
    <property type="component" value="Unplaced"/>
</dbReference>
<dbReference type="InterPro" id="IPR001680">
    <property type="entry name" value="WD40_rpt"/>
</dbReference>
<keyword evidence="1 3" id="KW-0853">WD repeat</keyword>
<feature type="repeat" description="WD" evidence="3">
    <location>
        <begin position="575"/>
        <end position="607"/>
    </location>
</feature>
<feature type="region of interest" description="Disordered" evidence="4">
    <location>
        <begin position="656"/>
        <end position="679"/>
    </location>
</feature>
<feature type="repeat" description="WD" evidence="3">
    <location>
        <begin position="545"/>
        <end position="574"/>
    </location>
</feature>
<dbReference type="SUPFAM" id="SSF48452">
    <property type="entry name" value="TPR-like"/>
    <property type="match status" value="1"/>
</dbReference>
<dbReference type="InterPro" id="IPR011990">
    <property type="entry name" value="TPR-like_helical_dom_sf"/>
</dbReference>
<dbReference type="Gene3D" id="2.130.10.10">
    <property type="entry name" value="YVTN repeat-like/Quinoprotein amine dehydrogenase"/>
    <property type="match status" value="2"/>
</dbReference>
<evidence type="ECO:0000256" key="3">
    <source>
        <dbReference type="PROSITE-ProRule" id="PRU00221"/>
    </source>
</evidence>
<dbReference type="KEGG" id="dqu:106752228"/>
<dbReference type="PROSITE" id="PS50082">
    <property type="entry name" value="WD_REPEATS_2"/>
    <property type="match status" value="4"/>
</dbReference>
<proteinExistence type="predicted"/>
<dbReference type="PROSITE" id="PS50294">
    <property type="entry name" value="WD_REPEATS_REGION"/>
    <property type="match status" value="1"/>
</dbReference>
<dbReference type="GO" id="GO:0005737">
    <property type="term" value="C:cytoplasm"/>
    <property type="evidence" value="ECO:0007669"/>
    <property type="project" value="TreeGrafter"/>
</dbReference>
<dbReference type="RefSeq" id="XP_014489266.1">
    <property type="nucleotide sequence ID" value="XM_014633780.1"/>
</dbReference>
<feature type="repeat" description="WD" evidence="3">
    <location>
        <begin position="51"/>
        <end position="83"/>
    </location>
</feature>
<protein>
    <submittedName>
        <fullName evidence="6 7">WD and tetratricopeptide repeats protein 1-like</fullName>
    </submittedName>
</protein>
<dbReference type="PANTHER" id="PTHR15574">
    <property type="entry name" value="WD REPEAT DOMAIN-CONTAINING FAMILY"/>
    <property type="match status" value="1"/>
</dbReference>